<comment type="caution">
    <text evidence="1">The sequence shown here is derived from an EMBL/GenBank/DDBJ whole genome shotgun (WGS) entry which is preliminary data.</text>
</comment>
<proteinExistence type="predicted"/>
<protein>
    <submittedName>
        <fullName evidence="1">Uncharacterized protein</fullName>
    </submittedName>
</protein>
<dbReference type="Proteomes" id="UP000677918">
    <property type="component" value="Unassembled WGS sequence"/>
</dbReference>
<dbReference type="AlphaFoldDB" id="A0A8J4M1V0"/>
<evidence type="ECO:0000313" key="1">
    <source>
        <dbReference type="EMBL" id="GIQ69019.1"/>
    </source>
</evidence>
<reference evidence="1" key="1">
    <citation type="submission" date="2021-04" db="EMBL/GenBank/DDBJ databases">
        <title>Draft genome sequence of Xylanibacillus composti strain K13.</title>
        <authorList>
            <person name="Uke A."/>
            <person name="Chhe C."/>
            <person name="Baramee S."/>
            <person name="Kosugi A."/>
        </authorList>
    </citation>
    <scope>NUCLEOTIDE SEQUENCE</scope>
    <source>
        <strain evidence="1">K13</strain>
    </source>
</reference>
<evidence type="ECO:0000313" key="2">
    <source>
        <dbReference type="Proteomes" id="UP000677918"/>
    </source>
</evidence>
<name>A0A8J4M1V0_9BACL</name>
<gene>
    <name evidence="1" type="ORF">XYCOK13_18430</name>
</gene>
<keyword evidence="2" id="KW-1185">Reference proteome</keyword>
<dbReference type="EMBL" id="BOVK01000022">
    <property type="protein sequence ID" value="GIQ69019.1"/>
    <property type="molecule type" value="Genomic_DNA"/>
</dbReference>
<accession>A0A8J4M1V0</accession>
<organism evidence="1 2">
    <name type="scientific">Xylanibacillus composti</name>
    <dbReference type="NCBI Taxonomy" id="1572762"/>
    <lineage>
        <taxon>Bacteria</taxon>
        <taxon>Bacillati</taxon>
        <taxon>Bacillota</taxon>
        <taxon>Bacilli</taxon>
        <taxon>Bacillales</taxon>
        <taxon>Paenibacillaceae</taxon>
        <taxon>Xylanibacillus</taxon>
    </lineage>
</organism>
<sequence>MDKFQTALNQSVNALVYLSCEFERLETEHSDMLSEGYPFSQDLREVVHRLMKWQDQINERR</sequence>